<dbReference type="InterPro" id="IPR001926">
    <property type="entry name" value="TrpB-like_PALP"/>
</dbReference>
<dbReference type="InterPro" id="IPR036052">
    <property type="entry name" value="TrpB-like_PALP_sf"/>
</dbReference>
<evidence type="ECO:0000256" key="2">
    <source>
        <dbReference type="ARBA" id="ARBA00004962"/>
    </source>
</evidence>
<reference evidence="7 8" key="1">
    <citation type="submission" date="2020-01" db="EMBL/GenBank/DDBJ databases">
        <title>Draft Genome Sequence of Vibrio sp. strain OCN044, Isolated from a Healthy Coral at Palmyra Atoll.</title>
        <authorList>
            <person name="Videau P."/>
            <person name="Loughran R."/>
            <person name="Esquivel A."/>
            <person name="Deadmond M."/>
            <person name="Paddock B.E."/>
            <person name="Saw J.H."/>
            <person name="Ushijima B."/>
        </authorList>
    </citation>
    <scope>NUCLEOTIDE SEQUENCE [LARGE SCALE GENOMIC DNA]</scope>
    <source>
        <strain evidence="7 8">OCN044</strain>
    </source>
</reference>
<comment type="cofactor">
    <cofactor evidence="1">
        <name>pyridoxal 5'-phosphate</name>
        <dbReference type="ChEBI" id="CHEBI:597326"/>
    </cofactor>
</comment>
<comment type="pathway">
    <text evidence="2">Amino-acid biosynthesis; L-cysteine biosynthesis; L-cysteine from L-serine: step 2/2.</text>
</comment>
<evidence type="ECO:0000256" key="4">
    <source>
        <dbReference type="ARBA" id="ARBA00022898"/>
    </source>
</evidence>
<comment type="catalytic activity">
    <reaction evidence="5">
        <text>O-acetyl-L-serine + hydrogen sulfide = L-cysteine + acetate</text>
        <dbReference type="Rhea" id="RHEA:14829"/>
        <dbReference type="ChEBI" id="CHEBI:29919"/>
        <dbReference type="ChEBI" id="CHEBI:30089"/>
        <dbReference type="ChEBI" id="CHEBI:35235"/>
        <dbReference type="ChEBI" id="CHEBI:58340"/>
        <dbReference type="EC" id="2.5.1.47"/>
    </reaction>
</comment>
<dbReference type="PANTHER" id="PTHR10314">
    <property type="entry name" value="CYSTATHIONINE BETA-SYNTHASE"/>
    <property type="match status" value="1"/>
</dbReference>
<evidence type="ECO:0000313" key="7">
    <source>
        <dbReference type="EMBL" id="MYM60885.1"/>
    </source>
</evidence>
<evidence type="ECO:0000256" key="5">
    <source>
        <dbReference type="ARBA" id="ARBA00047931"/>
    </source>
</evidence>
<dbReference type="Pfam" id="PF00291">
    <property type="entry name" value="PALP"/>
    <property type="match status" value="1"/>
</dbReference>
<keyword evidence="8" id="KW-1185">Reference proteome</keyword>
<accession>A0A6L8LYP8</accession>
<dbReference type="AlphaFoldDB" id="A0A6L8LYP8"/>
<organism evidence="7 8">
    <name type="scientific">Vibrio tetraodonis subsp. pristinus</name>
    <dbReference type="NCBI Taxonomy" id="2695891"/>
    <lineage>
        <taxon>Bacteria</taxon>
        <taxon>Pseudomonadati</taxon>
        <taxon>Pseudomonadota</taxon>
        <taxon>Gammaproteobacteria</taxon>
        <taxon>Vibrionales</taxon>
        <taxon>Vibrionaceae</taxon>
        <taxon>Vibrio</taxon>
    </lineage>
</organism>
<dbReference type="EC" id="2.5.1.47" evidence="3"/>
<proteinExistence type="predicted"/>
<feature type="domain" description="Tryptophan synthase beta chain-like PALP" evidence="6">
    <location>
        <begin position="33"/>
        <end position="283"/>
    </location>
</feature>
<gene>
    <name evidence="7" type="ORF">GTG28_16785</name>
</gene>
<dbReference type="SUPFAM" id="SSF53686">
    <property type="entry name" value="Tryptophan synthase beta subunit-like PLP-dependent enzymes"/>
    <property type="match status" value="1"/>
</dbReference>
<evidence type="ECO:0000259" key="6">
    <source>
        <dbReference type="Pfam" id="PF00291"/>
    </source>
</evidence>
<evidence type="ECO:0000313" key="8">
    <source>
        <dbReference type="Proteomes" id="UP000478571"/>
    </source>
</evidence>
<dbReference type="GO" id="GO:0004124">
    <property type="term" value="F:cysteine synthase activity"/>
    <property type="evidence" value="ECO:0007669"/>
    <property type="project" value="UniProtKB-EC"/>
</dbReference>
<evidence type="ECO:0000256" key="3">
    <source>
        <dbReference type="ARBA" id="ARBA00012681"/>
    </source>
</evidence>
<protein>
    <recommendedName>
        <fullName evidence="3">cysteine synthase</fullName>
        <ecNumber evidence="3">2.5.1.47</ecNumber>
    </recommendedName>
</protein>
<comment type="caution">
    <text evidence="7">The sequence shown here is derived from an EMBL/GenBank/DDBJ whole genome shotgun (WGS) entry which is preliminary data.</text>
</comment>
<dbReference type="RefSeq" id="WP_160931920.1">
    <property type="nucleotide sequence ID" value="NZ_WWEU01000007.1"/>
</dbReference>
<keyword evidence="4" id="KW-0663">Pyridoxal phosphate</keyword>
<evidence type="ECO:0000256" key="1">
    <source>
        <dbReference type="ARBA" id="ARBA00001933"/>
    </source>
</evidence>
<name>A0A6L8LYP8_9VIBR</name>
<sequence length="347" mass="38513">MNRDIYQGAFEKYMHPDYYQLDNNLFLAQFTVMKTLPANNIVACGINENKINKDTHIVDSSSGTFALGLAMTCHHHGLPVTIVGDPAMDEVLIQRLEDLYANIIITDAKNGSGNHQLERLKIVQNVLKDSSNTFWCRQYDNPNNMGAYRGFADQLLSLFGDDLILVGTVGSGGSTSGTITYLREKNPNIRMVVVDTFGSVLFGLPESKRELRGLGNSLQPKNLKHELYDDIHWVAAEPAYAATRELHRQHAVYSGITTGAAYLVAKAIAAEAKPNKKVVFIGPDDGVRYANTVYSDEWLASQGYKELHAPRDFASIHSLTAASEIQRPWVQMNWGRKTLADFSGAMK</sequence>
<dbReference type="InterPro" id="IPR050214">
    <property type="entry name" value="Cys_Synth/Cystath_Beta-Synth"/>
</dbReference>
<dbReference type="Gene3D" id="3.40.50.1100">
    <property type="match status" value="2"/>
</dbReference>
<dbReference type="Proteomes" id="UP000478571">
    <property type="component" value="Unassembled WGS sequence"/>
</dbReference>
<dbReference type="EMBL" id="WWEU01000007">
    <property type="protein sequence ID" value="MYM60885.1"/>
    <property type="molecule type" value="Genomic_DNA"/>
</dbReference>